<feature type="compositionally biased region" description="Low complexity" evidence="1">
    <location>
        <begin position="149"/>
        <end position="166"/>
    </location>
</feature>
<feature type="region of interest" description="Disordered" evidence="1">
    <location>
        <begin position="138"/>
        <end position="253"/>
    </location>
</feature>
<gene>
    <name evidence="2" type="ORF">EPUS_08776</name>
</gene>
<dbReference type="RefSeq" id="XP_007804394.1">
    <property type="nucleotide sequence ID" value="XM_007806203.1"/>
</dbReference>
<feature type="compositionally biased region" description="Polar residues" evidence="1">
    <location>
        <begin position="220"/>
        <end position="231"/>
    </location>
</feature>
<feature type="compositionally biased region" description="Low complexity" evidence="1">
    <location>
        <begin position="191"/>
        <end position="217"/>
    </location>
</feature>
<reference evidence="3" key="1">
    <citation type="journal article" date="2014" name="BMC Genomics">
        <title>Genome characteristics reveal the impact of lichenization on lichen-forming fungus Endocarpon pusillum Hedwig (Verrucariales, Ascomycota).</title>
        <authorList>
            <person name="Wang Y.-Y."/>
            <person name="Liu B."/>
            <person name="Zhang X.-Y."/>
            <person name="Zhou Q.-M."/>
            <person name="Zhang T."/>
            <person name="Li H."/>
            <person name="Yu Y.-F."/>
            <person name="Zhang X.-L."/>
            <person name="Hao X.-Y."/>
            <person name="Wang M."/>
            <person name="Wang L."/>
            <person name="Wei J.-C."/>
        </authorList>
    </citation>
    <scope>NUCLEOTIDE SEQUENCE [LARGE SCALE GENOMIC DNA]</scope>
    <source>
        <strain evidence="3">Z07020 / HMAS-L-300199</strain>
    </source>
</reference>
<protein>
    <submittedName>
        <fullName evidence="2">Uncharacterized protein</fullName>
    </submittedName>
</protein>
<feature type="compositionally biased region" description="Low complexity" evidence="1">
    <location>
        <begin position="232"/>
        <end position="251"/>
    </location>
</feature>
<accession>U1HID2</accession>
<dbReference type="EMBL" id="KE721365">
    <property type="protein sequence ID" value="ERF69965.1"/>
    <property type="molecule type" value="Genomic_DNA"/>
</dbReference>
<dbReference type="HOGENOM" id="CLU_517805_0_0_1"/>
<keyword evidence="3" id="KW-1185">Reference proteome</keyword>
<organism evidence="2 3">
    <name type="scientific">Endocarpon pusillum (strain Z07020 / HMAS-L-300199)</name>
    <name type="common">Lichen-forming fungus</name>
    <dbReference type="NCBI Taxonomy" id="1263415"/>
    <lineage>
        <taxon>Eukaryota</taxon>
        <taxon>Fungi</taxon>
        <taxon>Dikarya</taxon>
        <taxon>Ascomycota</taxon>
        <taxon>Pezizomycotina</taxon>
        <taxon>Eurotiomycetes</taxon>
        <taxon>Chaetothyriomycetidae</taxon>
        <taxon>Verrucariales</taxon>
        <taxon>Verrucariaceae</taxon>
        <taxon>Endocarpon</taxon>
    </lineage>
</organism>
<evidence type="ECO:0000313" key="2">
    <source>
        <dbReference type="EMBL" id="ERF69965.1"/>
    </source>
</evidence>
<feature type="compositionally biased region" description="Polar residues" evidence="1">
    <location>
        <begin position="167"/>
        <end position="190"/>
    </location>
</feature>
<dbReference type="OrthoDB" id="3944128at2759"/>
<name>U1HID2_ENDPU</name>
<evidence type="ECO:0000313" key="3">
    <source>
        <dbReference type="Proteomes" id="UP000019373"/>
    </source>
</evidence>
<evidence type="ECO:0000256" key="1">
    <source>
        <dbReference type="SAM" id="MobiDB-lite"/>
    </source>
</evidence>
<dbReference type="eggNOG" id="ENOG502SPQX">
    <property type="taxonomic scope" value="Eukaryota"/>
</dbReference>
<proteinExistence type="predicted"/>
<dbReference type="GeneID" id="19243619"/>
<dbReference type="OMA" id="NDPPGAN"/>
<dbReference type="Proteomes" id="UP000019373">
    <property type="component" value="Unassembled WGS sequence"/>
</dbReference>
<feature type="compositionally biased region" description="Polar residues" evidence="1">
    <location>
        <begin position="139"/>
        <end position="148"/>
    </location>
</feature>
<sequence length="526" mass="53489">MRRAITILFVGNAVALEHQIGGIDSYSKTTTAAFPVQIEMVQSIHDNAPPWDARAVDEEEILLSKNHLVVASPTPLVDGESGYYLKRTAETTPMSTNSAYIIEIRSDDEAGEAMLFPRQVESSASGLLRTASGLIGDEATSTINAPGNSTATPEASTDSTASTSQSPFSAMPTTSLPPIQSSVETPIATRTSPAPTSASPSSQQASTSASQSEEAPAGSTPASLSSNSETAVMSSVVESSVSSPGDQSDSPAAPSTIAIRASTTLPPSQITQPVIPLPGTTLTPNSAGQFVADNQTLVPGGSAISISGTAVSLDPSATELVVNGTSAISVIPTTVYQTPQPPTIPLAGTILTLNPASEYVAGTQTLIPGGPVITISNTAISLDLSATEIVVGNTSTVNLVPTTVYQTPQPPAIPLAGTTLTLSSVSEYVVGTQTLIPGGPVITILGTAVSLDPSATAVVVSGISTNRGASGFITRGPSGVPTRNATVTATATTIIEPYTGVASKNNIDGVGWWIFAILVVVNMFMN</sequence>
<dbReference type="AlphaFoldDB" id="U1HID2"/>